<evidence type="ECO:0000256" key="5">
    <source>
        <dbReference type="ARBA" id="ARBA00023143"/>
    </source>
</evidence>
<accession>X1V4X6</accession>
<evidence type="ECO:0000256" key="3">
    <source>
        <dbReference type="ARBA" id="ARBA00022729"/>
    </source>
</evidence>
<keyword evidence="3" id="KW-0732">Signal</keyword>
<evidence type="ECO:0000313" key="6">
    <source>
        <dbReference type="EMBL" id="GAJ24769.1"/>
    </source>
</evidence>
<dbReference type="GO" id="GO:0009427">
    <property type="term" value="C:bacterial-type flagellum basal body, distal rod, L ring"/>
    <property type="evidence" value="ECO:0007669"/>
    <property type="project" value="InterPro"/>
</dbReference>
<evidence type="ECO:0000256" key="1">
    <source>
        <dbReference type="ARBA" id="ARBA00004365"/>
    </source>
</evidence>
<dbReference type="Pfam" id="PF02107">
    <property type="entry name" value="FlgH"/>
    <property type="match status" value="1"/>
</dbReference>
<dbReference type="GO" id="GO:0016020">
    <property type="term" value="C:membrane"/>
    <property type="evidence" value="ECO:0007669"/>
    <property type="project" value="UniProtKB-SubCell"/>
</dbReference>
<proteinExistence type="predicted"/>
<name>X1V4X6_9ZZZZ</name>
<organism evidence="6">
    <name type="scientific">marine sediment metagenome</name>
    <dbReference type="NCBI Taxonomy" id="412755"/>
    <lineage>
        <taxon>unclassified sequences</taxon>
        <taxon>metagenomes</taxon>
        <taxon>ecological metagenomes</taxon>
    </lineage>
</organism>
<gene>
    <name evidence="6" type="ORF">S12H4_56205</name>
</gene>
<keyword evidence="5" id="KW-0975">Bacterial flagellum</keyword>
<protein>
    <recommendedName>
        <fullName evidence="7">Flagellar L-ring protein</fullName>
    </recommendedName>
</protein>
<keyword evidence="4" id="KW-0472">Membrane</keyword>
<comment type="subcellular location">
    <subcellularLocation>
        <location evidence="1">Bacterial flagellum</location>
    </subcellularLocation>
    <subcellularLocation>
        <location evidence="2">Membrane</location>
    </subcellularLocation>
</comment>
<dbReference type="AlphaFoldDB" id="X1V4X6"/>
<evidence type="ECO:0008006" key="7">
    <source>
        <dbReference type="Google" id="ProtNLM"/>
    </source>
</evidence>
<feature type="non-terminal residue" evidence="6">
    <location>
        <position position="1"/>
    </location>
</feature>
<evidence type="ECO:0000256" key="4">
    <source>
        <dbReference type="ARBA" id="ARBA00023136"/>
    </source>
</evidence>
<dbReference type="GO" id="GO:0003774">
    <property type="term" value="F:cytoskeletal motor activity"/>
    <property type="evidence" value="ECO:0007669"/>
    <property type="project" value="InterPro"/>
</dbReference>
<dbReference type="EMBL" id="BARW01036157">
    <property type="protein sequence ID" value="GAJ24769.1"/>
    <property type="molecule type" value="Genomic_DNA"/>
</dbReference>
<reference evidence="6" key="1">
    <citation type="journal article" date="2014" name="Front. Microbiol.">
        <title>High frequency of phylogenetically diverse reductive dehalogenase-homologous genes in deep subseafloor sedimentary metagenomes.</title>
        <authorList>
            <person name="Kawai M."/>
            <person name="Futagami T."/>
            <person name="Toyoda A."/>
            <person name="Takaki Y."/>
            <person name="Nishi S."/>
            <person name="Hori S."/>
            <person name="Arai W."/>
            <person name="Tsubouchi T."/>
            <person name="Morono Y."/>
            <person name="Uchiyama I."/>
            <person name="Ito T."/>
            <person name="Fujiyama A."/>
            <person name="Inagaki F."/>
            <person name="Takami H."/>
        </authorList>
    </citation>
    <scope>NUCLEOTIDE SEQUENCE</scope>
    <source>
        <strain evidence="6">Expedition CK06-06</strain>
    </source>
</reference>
<comment type="caution">
    <text evidence="6">The sequence shown here is derived from an EMBL/GenBank/DDBJ whole genome shotgun (WGS) entry which is preliminary data.</text>
</comment>
<dbReference type="GO" id="GO:0071973">
    <property type="term" value="P:bacterial-type flagellum-dependent cell motility"/>
    <property type="evidence" value="ECO:0007669"/>
    <property type="project" value="InterPro"/>
</dbReference>
<sequence>IASHDINEDNTILSTQIAEAQIRYEGKGPLKENQRPGILSRVLSFLF</sequence>
<dbReference type="InterPro" id="IPR000527">
    <property type="entry name" value="Flag_Lring"/>
</dbReference>
<evidence type="ECO:0000256" key="2">
    <source>
        <dbReference type="ARBA" id="ARBA00004370"/>
    </source>
</evidence>